<keyword evidence="4" id="KW-1185">Reference proteome</keyword>
<evidence type="ECO:0000313" key="4">
    <source>
        <dbReference type="Proteomes" id="UP001642484"/>
    </source>
</evidence>
<accession>A0ABP0PML1</accession>
<evidence type="ECO:0000313" key="3">
    <source>
        <dbReference type="EMBL" id="CAK9077114.1"/>
    </source>
</evidence>
<reference evidence="3 4" key="1">
    <citation type="submission" date="2024-02" db="EMBL/GenBank/DDBJ databases">
        <authorList>
            <person name="Chen Y."/>
            <person name="Shah S."/>
            <person name="Dougan E. K."/>
            <person name="Thang M."/>
            <person name="Chan C."/>
        </authorList>
    </citation>
    <scope>NUCLEOTIDE SEQUENCE [LARGE SCALE GENOMIC DNA]</scope>
</reference>
<dbReference type="Proteomes" id="UP001642484">
    <property type="component" value="Unassembled WGS sequence"/>
</dbReference>
<feature type="region of interest" description="Disordered" evidence="2">
    <location>
        <begin position="58"/>
        <end position="133"/>
    </location>
</feature>
<protein>
    <recommendedName>
        <fullName evidence="5">Tyr recombinase domain-containing protein</fullName>
    </recommendedName>
</protein>
<dbReference type="InterPro" id="IPR011010">
    <property type="entry name" value="DNA_brk_join_enz"/>
</dbReference>
<evidence type="ECO:0000256" key="2">
    <source>
        <dbReference type="SAM" id="MobiDB-lite"/>
    </source>
</evidence>
<organism evidence="3 4">
    <name type="scientific">Durusdinium trenchii</name>
    <dbReference type="NCBI Taxonomy" id="1381693"/>
    <lineage>
        <taxon>Eukaryota</taxon>
        <taxon>Sar</taxon>
        <taxon>Alveolata</taxon>
        <taxon>Dinophyceae</taxon>
        <taxon>Suessiales</taxon>
        <taxon>Symbiodiniaceae</taxon>
        <taxon>Durusdinium</taxon>
    </lineage>
</organism>
<evidence type="ECO:0000256" key="1">
    <source>
        <dbReference type="ARBA" id="ARBA00023172"/>
    </source>
</evidence>
<proteinExistence type="predicted"/>
<dbReference type="InterPro" id="IPR013762">
    <property type="entry name" value="Integrase-like_cat_sf"/>
</dbReference>
<gene>
    <name evidence="3" type="ORF">CCMP2556_LOCUS38012</name>
</gene>
<dbReference type="Gene3D" id="1.10.443.10">
    <property type="entry name" value="Intergrase catalytic core"/>
    <property type="match status" value="1"/>
</dbReference>
<comment type="caution">
    <text evidence="3">The sequence shown here is derived from an EMBL/GenBank/DDBJ whole genome shotgun (WGS) entry which is preliminary data.</text>
</comment>
<name>A0ABP0PML1_9DINO</name>
<evidence type="ECO:0008006" key="5">
    <source>
        <dbReference type="Google" id="ProtNLM"/>
    </source>
</evidence>
<keyword evidence="1" id="KW-0233">DNA recombination</keyword>
<dbReference type="SUPFAM" id="SSF56349">
    <property type="entry name" value="DNA breaking-rejoining enzymes"/>
    <property type="match status" value="1"/>
</dbReference>
<sequence>MGSMLSRGSDRGRGTWFPPFAVNIPSNCIALVANAPGGLRAVTLEGESGERLLEAALRQRVGGQASPTTPEEALVPREERASGSADPLALVSANQPQRRRPGAPMTPNTEAASKWRRGSAADGTRRPRLLWTPGTPRTKSALFKLWCDILAARNLPSLPVDAEKLGIVSSRVELGCIMLNEVELDEWNSLVTISLTVSKTDQYARGCKRTLGCRCNAKEPVVCPFCVAGVLVSHQEVMSGIEHGTEAAADWPLISQEGDPSKLVPKESMLAALKEDAIYLKDMDLVSGHSLRRSGVKHWVKAGVPEELIMFLTRHSSSAVKAYIEDARESSPVVHNKIVGNLEELTNKIAEEHKNQKQVAHFDADSVKSLLRAYLKPPVVTNLATLKFHATSMSNNHLIPSRWQTACGWCYVAAGQLVKPAASYEEIPTEATPCTKCMNYLPYWAAV</sequence>
<dbReference type="EMBL" id="CAXAMN010023361">
    <property type="protein sequence ID" value="CAK9077114.1"/>
    <property type="molecule type" value="Genomic_DNA"/>
</dbReference>